<evidence type="ECO:0000256" key="3">
    <source>
        <dbReference type="ARBA" id="ARBA00023163"/>
    </source>
</evidence>
<sequence>MNHSQRKTFVCPVDVTLNLIHGKWKPMILWLLSTRHRRFSDFQTAMPQVAHKVLSQQLRQLEADGLICRVTRDARGQHMDYQLTGFGRSLRPALNVLANWGKTHHRALGVEYGGSGGGD</sequence>
<dbReference type="InterPro" id="IPR036390">
    <property type="entry name" value="WH_DNA-bd_sf"/>
</dbReference>
<feature type="domain" description="HTH hxlR-type" evidence="4">
    <location>
        <begin position="11"/>
        <end position="109"/>
    </location>
</feature>
<name>A0ABV3QCJ6_9GAMM</name>
<dbReference type="Pfam" id="PF01638">
    <property type="entry name" value="HxlR"/>
    <property type="match status" value="1"/>
</dbReference>
<evidence type="ECO:0000256" key="1">
    <source>
        <dbReference type="ARBA" id="ARBA00023015"/>
    </source>
</evidence>
<dbReference type="SUPFAM" id="SSF46785">
    <property type="entry name" value="Winged helix' DNA-binding domain"/>
    <property type="match status" value="1"/>
</dbReference>
<keyword evidence="3" id="KW-0804">Transcription</keyword>
<evidence type="ECO:0000256" key="2">
    <source>
        <dbReference type="ARBA" id="ARBA00023125"/>
    </source>
</evidence>
<dbReference type="Gene3D" id="1.10.10.10">
    <property type="entry name" value="Winged helix-like DNA-binding domain superfamily/Winged helix DNA-binding domain"/>
    <property type="match status" value="1"/>
</dbReference>
<evidence type="ECO:0000313" key="5">
    <source>
        <dbReference type="EMBL" id="MEW9571512.1"/>
    </source>
</evidence>
<accession>A0ABV3QCJ6</accession>
<dbReference type="PROSITE" id="PS51118">
    <property type="entry name" value="HTH_HXLR"/>
    <property type="match status" value="1"/>
</dbReference>
<organism evidence="5 6">
    <name type="scientific">Rhodanobacter lycopersici</name>
    <dbReference type="NCBI Taxonomy" id="3162487"/>
    <lineage>
        <taxon>Bacteria</taxon>
        <taxon>Pseudomonadati</taxon>
        <taxon>Pseudomonadota</taxon>
        <taxon>Gammaproteobacteria</taxon>
        <taxon>Lysobacterales</taxon>
        <taxon>Rhodanobacteraceae</taxon>
        <taxon>Rhodanobacter</taxon>
    </lineage>
</organism>
<comment type="caution">
    <text evidence="5">The sequence shown here is derived from an EMBL/GenBank/DDBJ whole genome shotgun (WGS) entry which is preliminary data.</text>
</comment>
<dbReference type="Proteomes" id="UP001556220">
    <property type="component" value="Unassembled WGS sequence"/>
</dbReference>
<keyword evidence="1" id="KW-0805">Transcription regulation</keyword>
<keyword evidence="2" id="KW-0238">DNA-binding</keyword>
<dbReference type="EMBL" id="JBFOHK010000002">
    <property type="protein sequence ID" value="MEW9571512.1"/>
    <property type="molecule type" value="Genomic_DNA"/>
</dbReference>
<dbReference type="InterPro" id="IPR002577">
    <property type="entry name" value="HTH_HxlR"/>
</dbReference>
<evidence type="ECO:0000313" key="6">
    <source>
        <dbReference type="Proteomes" id="UP001556220"/>
    </source>
</evidence>
<proteinExistence type="predicted"/>
<keyword evidence="6" id="KW-1185">Reference proteome</keyword>
<reference evidence="5 6" key="1">
    <citation type="submission" date="2024-06" db="EMBL/GenBank/DDBJ databases">
        <authorList>
            <person name="Woo H."/>
        </authorList>
    </citation>
    <scope>NUCLEOTIDE SEQUENCE [LARGE SCALE GENOMIC DNA]</scope>
    <source>
        <strain evidence="5 6">Si-c</strain>
    </source>
</reference>
<protein>
    <submittedName>
        <fullName evidence="5">Winged helix-turn-helix transcriptional regulator</fullName>
    </submittedName>
</protein>
<gene>
    <name evidence="5" type="ORF">ABQJ54_07100</name>
</gene>
<dbReference type="InterPro" id="IPR036388">
    <property type="entry name" value="WH-like_DNA-bd_sf"/>
</dbReference>
<dbReference type="RefSeq" id="WP_367853598.1">
    <property type="nucleotide sequence ID" value="NZ_JBFOHK010000002.1"/>
</dbReference>
<dbReference type="PANTHER" id="PTHR33204:SF29">
    <property type="entry name" value="TRANSCRIPTIONAL REGULATOR"/>
    <property type="match status" value="1"/>
</dbReference>
<evidence type="ECO:0000259" key="4">
    <source>
        <dbReference type="PROSITE" id="PS51118"/>
    </source>
</evidence>
<dbReference type="PANTHER" id="PTHR33204">
    <property type="entry name" value="TRANSCRIPTIONAL REGULATOR, MARR FAMILY"/>
    <property type="match status" value="1"/>
</dbReference>